<dbReference type="EMBL" id="QYBC01000013">
    <property type="protein sequence ID" value="RYB03575.1"/>
    <property type="molecule type" value="Genomic_DNA"/>
</dbReference>
<reference evidence="2 3" key="1">
    <citation type="submission" date="2018-09" db="EMBL/GenBank/DDBJ databases">
        <authorList>
            <person name="Grouzdev D.S."/>
            <person name="Krutkina M.S."/>
        </authorList>
    </citation>
    <scope>NUCLEOTIDE SEQUENCE [LARGE SCALE GENOMIC DNA]</scope>
    <source>
        <strain evidence="2 3">RmlP001</strain>
    </source>
</reference>
<evidence type="ECO:0000256" key="1">
    <source>
        <dbReference type="SAM" id="MobiDB-lite"/>
    </source>
</evidence>
<reference evidence="2 3" key="2">
    <citation type="submission" date="2019-02" db="EMBL/GenBank/DDBJ databases">
        <title>'Lichenibacterium ramalinii' gen. nov. sp. nov., 'Lichenibacterium minor' gen. nov. sp. nov.</title>
        <authorList>
            <person name="Pankratov T."/>
        </authorList>
    </citation>
    <scope>NUCLEOTIDE SEQUENCE [LARGE SCALE GENOMIC DNA]</scope>
    <source>
        <strain evidence="2 3">RmlP001</strain>
    </source>
</reference>
<organism evidence="2 3">
    <name type="scientific">Lichenibacterium ramalinae</name>
    <dbReference type="NCBI Taxonomy" id="2316527"/>
    <lineage>
        <taxon>Bacteria</taxon>
        <taxon>Pseudomonadati</taxon>
        <taxon>Pseudomonadota</taxon>
        <taxon>Alphaproteobacteria</taxon>
        <taxon>Hyphomicrobiales</taxon>
        <taxon>Lichenihabitantaceae</taxon>
        <taxon>Lichenibacterium</taxon>
    </lineage>
</organism>
<sequence length="132" mass="14412">MTDHDTTTAIHWPDMDYPDPRDIDEAVERGIEIDPRYDRLSPGCYVTTLDLSEADAARLGIEATVGLSVTPSSVTLLYGPAEDPNRVLAWEPAEDEAQVLAYRQALTNPEGEALDLAEQAIRRDTEAAAEAA</sequence>
<evidence type="ECO:0000313" key="3">
    <source>
        <dbReference type="Proteomes" id="UP000289411"/>
    </source>
</evidence>
<protein>
    <submittedName>
        <fullName evidence="2">Uncharacterized protein</fullName>
    </submittedName>
</protein>
<proteinExistence type="predicted"/>
<gene>
    <name evidence="2" type="ORF">D3272_15585</name>
</gene>
<evidence type="ECO:0000313" key="2">
    <source>
        <dbReference type="EMBL" id="RYB03575.1"/>
    </source>
</evidence>
<name>A0A4Q2R9G4_9HYPH</name>
<dbReference type="Proteomes" id="UP000289411">
    <property type="component" value="Unassembled WGS sequence"/>
</dbReference>
<dbReference type="RefSeq" id="WP_129220145.1">
    <property type="nucleotide sequence ID" value="NZ_QYBC01000013.1"/>
</dbReference>
<feature type="region of interest" description="Disordered" evidence="1">
    <location>
        <begin position="1"/>
        <end position="20"/>
    </location>
</feature>
<dbReference type="AlphaFoldDB" id="A0A4Q2R9G4"/>
<keyword evidence="3" id="KW-1185">Reference proteome</keyword>
<accession>A0A4Q2R9G4</accession>
<comment type="caution">
    <text evidence="2">The sequence shown here is derived from an EMBL/GenBank/DDBJ whole genome shotgun (WGS) entry which is preliminary data.</text>
</comment>